<keyword evidence="5" id="KW-0862">Zinc</keyword>
<dbReference type="AlphaFoldDB" id="A0A660LEK5"/>
<organism evidence="10 11">
    <name type="scientific">Solirubrobacter pauli</name>
    <dbReference type="NCBI Taxonomy" id="166793"/>
    <lineage>
        <taxon>Bacteria</taxon>
        <taxon>Bacillati</taxon>
        <taxon>Actinomycetota</taxon>
        <taxon>Thermoleophilia</taxon>
        <taxon>Solirubrobacterales</taxon>
        <taxon>Solirubrobacteraceae</taxon>
        <taxon>Solirubrobacter</taxon>
    </lineage>
</organism>
<dbReference type="Gene3D" id="3.40.630.10">
    <property type="entry name" value="Zn peptidases"/>
    <property type="match status" value="1"/>
</dbReference>
<dbReference type="Proteomes" id="UP000278962">
    <property type="component" value="Unassembled WGS sequence"/>
</dbReference>
<feature type="chain" id="PRO_5024898566" evidence="8">
    <location>
        <begin position="21"/>
        <end position="973"/>
    </location>
</feature>
<feature type="domain" description="Peptidase M14" evidence="9">
    <location>
        <begin position="412"/>
        <end position="717"/>
    </location>
</feature>
<dbReference type="SMART" id="SM00631">
    <property type="entry name" value="Zn_pept"/>
    <property type="match status" value="1"/>
</dbReference>
<dbReference type="PANTHER" id="PTHR11705">
    <property type="entry name" value="PROTEASE FAMILY M14 CARBOXYPEPTIDASE A,B"/>
    <property type="match status" value="1"/>
</dbReference>
<dbReference type="InterPro" id="IPR000834">
    <property type="entry name" value="Peptidase_M14"/>
</dbReference>
<keyword evidence="4" id="KW-0378">Hydrolase</keyword>
<evidence type="ECO:0000256" key="3">
    <source>
        <dbReference type="ARBA" id="ARBA00022670"/>
    </source>
</evidence>
<dbReference type="Pfam" id="PF00246">
    <property type="entry name" value="Peptidase_M14"/>
    <property type="match status" value="1"/>
</dbReference>
<evidence type="ECO:0000256" key="5">
    <source>
        <dbReference type="ARBA" id="ARBA00022833"/>
    </source>
</evidence>
<dbReference type="PANTHER" id="PTHR11705:SF143">
    <property type="entry name" value="SLL0236 PROTEIN"/>
    <property type="match status" value="1"/>
</dbReference>
<dbReference type="SUPFAM" id="SSF53187">
    <property type="entry name" value="Zn-dependent exopeptidases"/>
    <property type="match status" value="1"/>
</dbReference>
<keyword evidence="6" id="KW-0482">Metalloprotease</keyword>
<keyword evidence="3" id="KW-0645">Protease</keyword>
<dbReference type="GO" id="GO:0005615">
    <property type="term" value="C:extracellular space"/>
    <property type="evidence" value="ECO:0007669"/>
    <property type="project" value="TreeGrafter"/>
</dbReference>
<evidence type="ECO:0000259" key="9">
    <source>
        <dbReference type="PROSITE" id="PS52035"/>
    </source>
</evidence>
<accession>A0A660LEK5</accession>
<dbReference type="GO" id="GO:0008270">
    <property type="term" value="F:zinc ion binding"/>
    <property type="evidence" value="ECO:0007669"/>
    <property type="project" value="InterPro"/>
</dbReference>
<sequence length="973" mass="102496">MRIAILAVVALLAGAAPAAASDELPTADSALVQVFVPAGTDISALSERYDLAEYKHVEEDGSVLIVADATAADRAALRAEGFRIGSTIEDATTRAAVAEERDAQREADDLAAAYAEAGAPKTRAAVAARGETVIQRADRFTNYAGTFLYVEAFNKATVSTGPTSFSGPTQALSYAGADGVYAAATDMQRYTDGTTTPDTYMFHRQLVRLTGPAAQIPVGELTVRVASSSGAVDTSKVTTWPGGTLPPHVASYQQGFFNRYQDPTENRAQLDKLATEFPNLVTAVNLPHLSAGYQRKAMGIVGLKTPYADQVANNGSLGNVGTDATQTAAIRATQALVINTKAWGHEGGNAVSVELKAPAAPNAPLLVAVDGSGIVVSLAGDAAGAPASKTADVVAAINASPAAAALVTASTFRGNLGQGIAQPTAKTLMKDYLNAPAHVQRGPFQQRVYRIGAHRDGTKVGVFFTCQVHAREWTTGLTCVETAERLVRNYATDPQTKQLLDNVEVFIHANGNPDGGHLSMYDFASQRRNMTNYCAYNDPLGRNQWGVDLNRNYTEYSRFDGPWVGASGDCTADSYSGPGEASEPETKNDMWIADTYPNIKFASNMHSFGGYFMWSPGAYLDDGKRTTSPAPNIGVEKYFFQAGEKILGRIKEHRGTVITPARTGPIADVIYSGAGSSADDHWYRKGIIGYGFETGADRFISTEEGTAQIQTGFQPPFGAATGGADPRLANEGRDQAMEFASGNFGMIEAAYDYALDTTAPKTSIEYSAAQSDSAPITFKFNWLDEAAVIRYTTDGSTPTLASPTYNAERPRGLGELLTVTKPGVTEVKWFATDIKGNQSAVQTQALQIGEQGTVGGTVPATLALTLGTPATFGAFVPGVDAEYTASTDATVISTAGDATLSVADTGANPGHLVNGAFALPQPLRGLGVVKTWSAPTSNEKVTVTFKQAIGKADALRTGTYAKTLTFTLSTTSP</sequence>
<evidence type="ECO:0000313" key="10">
    <source>
        <dbReference type="EMBL" id="RKQ93512.1"/>
    </source>
</evidence>
<feature type="active site" description="Proton donor/acceptor" evidence="7">
    <location>
        <position position="693"/>
    </location>
</feature>
<comment type="cofactor">
    <cofactor evidence="1">
        <name>Zn(2+)</name>
        <dbReference type="ChEBI" id="CHEBI:29105"/>
    </cofactor>
</comment>
<dbReference type="InterPro" id="IPR059177">
    <property type="entry name" value="GH29D-like_dom"/>
</dbReference>
<protein>
    <submittedName>
        <fullName evidence="10">Chitobiase/beta-hexosaminidase-like protein</fullName>
    </submittedName>
</protein>
<dbReference type="GO" id="GO:0006508">
    <property type="term" value="P:proteolysis"/>
    <property type="evidence" value="ECO:0007669"/>
    <property type="project" value="UniProtKB-KW"/>
</dbReference>
<reference evidence="10 11" key="1">
    <citation type="submission" date="2018-10" db="EMBL/GenBank/DDBJ databases">
        <title>Genomic Encyclopedia of Archaeal and Bacterial Type Strains, Phase II (KMG-II): from individual species to whole genera.</title>
        <authorList>
            <person name="Goeker M."/>
        </authorList>
    </citation>
    <scope>NUCLEOTIDE SEQUENCE [LARGE SCALE GENOMIC DNA]</scope>
    <source>
        <strain evidence="10 11">DSM 14954</strain>
    </source>
</reference>
<evidence type="ECO:0000256" key="4">
    <source>
        <dbReference type="ARBA" id="ARBA00022801"/>
    </source>
</evidence>
<evidence type="ECO:0000313" key="11">
    <source>
        <dbReference type="Proteomes" id="UP000278962"/>
    </source>
</evidence>
<dbReference type="PROSITE" id="PS52035">
    <property type="entry name" value="PEPTIDASE_M14"/>
    <property type="match status" value="1"/>
</dbReference>
<evidence type="ECO:0000256" key="6">
    <source>
        <dbReference type="ARBA" id="ARBA00023049"/>
    </source>
</evidence>
<dbReference type="EMBL" id="RBIL01000001">
    <property type="protein sequence ID" value="RKQ93512.1"/>
    <property type="molecule type" value="Genomic_DNA"/>
</dbReference>
<dbReference type="Pfam" id="PF13290">
    <property type="entry name" value="CHB_HEX_C_1"/>
    <property type="match status" value="1"/>
</dbReference>
<evidence type="ECO:0000256" key="7">
    <source>
        <dbReference type="PROSITE-ProRule" id="PRU01379"/>
    </source>
</evidence>
<feature type="signal peptide" evidence="8">
    <location>
        <begin position="1"/>
        <end position="20"/>
    </location>
</feature>
<gene>
    <name evidence="10" type="ORF">C8N24_3380</name>
</gene>
<name>A0A660LEK5_9ACTN</name>
<comment type="similarity">
    <text evidence="2 7">Belongs to the peptidase M14 family.</text>
</comment>
<proteinExistence type="inferred from homology"/>
<evidence type="ECO:0000256" key="8">
    <source>
        <dbReference type="SAM" id="SignalP"/>
    </source>
</evidence>
<dbReference type="GO" id="GO:0004181">
    <property type="term" value="F:metallocarboxypeptidase activity"/>
    <property type="evidence" value="ECO:0007669"/>
    <property type="project" value="InterPro"/>
</dbReference>
<comment type="caution">
    <text evidence="10">The sequence shown here is derived from an EMBL/GenBank/DDBJ whole genome shotgun (WGS) entry which is preliminary data.</text>
</comment>
<keyword evidence="11" id="KW-1185">Reference proteome</keyword>
<evidence type="ECO:0000256" key="2">
    <source>
        <dbReference type="ARBA" id="ARBA00005988"/>
    </source>
</evidence>
<keyword evidence="8" id="KW-0732">Signal</keyword>
<evidence type="ECO:0000256" key="1">
    <source>
        <dbReference type="ARBA" id="ARBA00001947"/>
    </source>
</evidence>